<dbReference type="InterPro" id="IPR036866">
    <property type="entry name" value="RibonucZ/Hydroxyglut_hydro"/>
</dbReference>
<dbReference type="PANTHER" id="PTHR42663">
    <property type="entry name" value="HYDROLASE C777.06C-RELATED-RELATED"/>
    <property type="match status" value="1"/>
</dbReference>
<dbReference type="SUPFAM" id="SSF56281">
    <property type="entry name" value="Metallo-hydrolase/oxidoreductase"/>
    <property type="match status" value="1"/>
</dbReference>
<dbReference type="InterPro" id="IPR001279">
    <property type="entry name" value="Metallo-B-lactamas"/>
</dbReference>
<dbReference type="SMART" id="SM00849">
    <property type="entry name" value="Lactamase_B"/>
    <property type="match status" value="1"/>
</dbReference>
<dbReference type="AlphaFoldDB" id="A0A6M1TCG7"/>
<dbReference type="EMBL" id="JAALLT010000004">
    <property type="protein sequence ID" value="NGP77823.1"/>
    <property type="molecule type" value="Genomic_DNA"/>
</dbReference>
<organism evidence="2 3">
    <name type="scientific">Halalkalibaculum roseum</name>
    <dbReference type="NCBI Taxonomy" id="2709311"/>
    <lineage>
        <taxon>Bacteria</taxon>
        <taxon>Pseudomonadati</taxon>
        <taxon>Balneolota</taxon>
        <taxon>Balneolia</taxon>
        <taxon>Balneolales</taxon>
        <taxon>Balneolaceae</taxon>
        <taxon>Halalkalibaculum</taxon>
    </lineage>
</organism>
<name>A0A6M1TCG7_9BACT</name>
<dbReference type="PANTHER" id="PTHR42663:SF6">
    <property type="entry name" value="HYDROLASE C777.06C-RELATED"/>
    <property type="match status" value="1"/>
</dbReference>
<protein>
    <submittedName>
        <fullName evidence="2">MBL fold metallo-hydrolase</fullName>
    </submittedName>
</protein>
<proteinExistence type="predicted"/>
<dbReference type="GO" id="GO:0016787">
    <property type="term" value="F:hydrolase activity"/>
    <property type="evidence" value="ECO:0007669"/>
    <property type="project" value="UniProtKB-KW"/>
</dbReference>
<dbReference type="CDD" id="cd16279">
    <property type="entry name" value="metallo-hydrolase-like_MBL-fold"/>
    <property type="match status" value="1"/>
</dbReference>
<dbReference type="Pfam" id="PF12706">
    <property type="entry name" value="Lactamase_B_2"/>
    <property type="match status" value="1"/>
</dbReference>
<evidence type="ECO:0000259" key="1">
    <source>
        <dbReference type="SMART" id="SM00849"/>
    </source>
</evidence>
<dbReference type="Gene3D" id="3.60.15.10">
    <property type="entry name" value="Ribonuclease Z/Hydroxyacylglutathione hydrolase-like"/>
    <property type="match status" value="1"/>
</dbReference>
<evidence type="ECO:0000313" key="2">
    <source>
        <dbReference type="EMBL" id="NGP77823.1"/>
    </source>
</evidence>
<dbReference type="Proteomes" id="UP000473278">
    <property type="component" value="Unassembled WGS sequence"/>
</dbReference>
<accession>A0A6M1TCG7</accession>
<comment type="caution">
    <text evidence="2">The sequence shown here is derived from an EMBL/GenBank/DDBJ whole genome shotgun (WGS) entry which is preliminary data.</text>
</comment>
<keyword evidence="2" id="KW-0378">Hydrolase</keyword>
<gene>
    <name evidence="2" type="ORF">G3570_14335</name>
</gene>
<keyword evidence="3" id="KW-1185">Reference proteome</keyword>
<sequence length="253" mass="28552">MKLTFLGTGTSMGVPVAGGFGSERLKGDPRDIRWRCSAWVESEESSIVIDTGPEFRLQSIRSGLDTVDLVLITHEHMDHIAGLDDLRPFCYKQNQSIPLYTTEKAAEAIRSRFDYMFGPNRYPGSTSLDIHVLERATEFRDVNIVPLPAHHGNVTVMGFRLNDISYLTDVKSIPDSTKDIIRGSKLLVLSGLRWEPEHPTHLTIPEAAELAEELEVPKTYLIHMNSYVNHEESNKKLPDHVQLAYDQLIVEVE</sequence>
<evidence type="ECO:0000313" key="3">
    <source>
        <dbReference type="Proteomes" id="UP000473278"/>
    </source>
</evidence>
<feature type="domain" description="Metallo-beta-lactamase" evidence="1">
    <location>
        <begin position="35"/>
        <end position="223"/>
    </location>
</feature>
<dbReference type="RefSeq" id="WP_165143519.1">
    <property type="nucleotide sequence ID" value="NZ_JAALLT010000004.1"/>
</dbReference>
<reference evidence="2 3" key="1">
    <citation type="submission" date="2020-02" db="EMBL/GenBank/DDBJ databases">
        <title>Balneolaceae bacterium YR4-1, complete genome.</title>
        <authorList>
            <person name="Li Y."/>
            <person name="Wu S."/>
        </authorList>
    </citation>
    <scope>NUCLEOTIDE SEQUENCE [LARGE SCALE GENOMIC DNA]</scope>
    <source>
        <strain evidence="2 3">YR4-1</strain>
    </source>
</reference>